<gene>
    <name evidence="1" type="ORF">A6K24_18735</name>
</gene>
<dbReference type="AlphaFoldDB" id="A0A179T1B5"/>
<proteinExistence type="predicted"/>
<evidence type="ECO:0008006" key="3">
    <source>
        <dbReference type="Google" id="ProtNLM"/>
    </source>
</evidence>
<organism evidence="1 2">
    <name type="scientific">Metabacillus litoralis</name>
    <dbReference type="NCBI Taxonomy" id="152268"/>
    <lineage>
        <taxon>Bacteria</taxon>
        <taxon>Bacillati</taxon>
        <taxon>Bacillota</taxon>
        <taxon>Bacilli</taxon>
        <taxon>Bacillales</taxon>
        <taxon>Bacillaceae</taxon>
        <taxon>Metabacillus</taxon>
    </lineage>
</organism>
<dbReference type="OrthoDB" id="2808168at2"/>
<evidence type="ECO:0000313" key="1">
    <source>
        <dbReference type="EMBL" id="OAS87777.1"/>
    </source>
</evidence>
<sequence>MNLIDVQPVKFSFFEKPPASSMTQAFVYTNEENHFLVVKNGDRITRSDLRAGKYTKVYSVNMTTLNFHYENEVPSQDRGRHFLVDLSIDYKVVDPISLIQQGAGEIVTYIQKKLPYWLEEITSDYPVSEAKRVKRHIEDLHEHSSMVAGLKQVGVAVTDINVLVKQSEDDQEHDKRFRVIDQEDELDEYRREKRLKKASILAKSIQEAIESGNLLEAVLIAEENKDALEIVKNRLYNEEHFRLEVQDQVRKLLLDPTVDAVEANEQIMKIRAYFPHESFSGQYPTSNESSMDDPLAYLRNIYQSTKGE</sequence>
<protein>
    <recommendedName>
        <fullName evidence="3">Band 7 domain-containing protein</fullName>
    </recommendedName>
</protein>
<comment type="caution">
    <text evidence="1">The sequence shown here is derived from an EMBL/GenBank/DDBJ whole genome shotgun (WGS) entry which is preliminary data.</text>
</comment>
<accession>A0A179T1B5</accession>
<dbReference type="Proteomes" id="UP000078534">
    <property type="component" value="Unassembled WGS sequence"/>
</dbReference>
<dbReference type="EMBL" id="LWSG01000007">
    <property type="protein sequence ID" value="OAS87777.1"/>
    <property type="molecule type" value="Genomic_DNA"/>
</dbReference>
<evidence type="ECO:0000313" key="2">
    <source>
        <dbReference type="Proteomes" id="UP000078534"/>
    </source>
</evidence>
<reference evidence="2" key="1">
    <citation type="submission" date="2016-04" db="EMBL/GenBank/DDBJ databases">
        <authorList>
            <person name="Lyu Z."/>
            <person name="Lyu W."/>
        </authorList>
    </citation>
    <scope>NUCLEOTIDE SEQUENCE [LARGE SCALE GENOMIC DNA]</scope>
    <source>
        <strain evidence="2">C44</strain>
    </source>
</reference>
<name>A0A179T1B5_9BACI</name>
<dbReference type="RefSeq" id="WP_066329469.1">
    <property type="nucleotide sequence ID" value="NZ_LWSG01000007.1"/>
</dbReference>
<keyword evidence="2" id="KW-1185">Reference proteome</keyword>